<dbReference type="AlphaFoldDB" id="A0A1F7X4A8"/>
<evidence type="ECO:0000313" key="1">
    <source>
        <dbReference type="EMBL" id="OGM09198.1"/>
    </source>
</evidence>
<protein>
    <submittedName>
        <fullName evidence="1">Uncharacterized protein</fullName>
    </submittedName>
</protein>
<organism evidence="1 2">
    <name type="scientific">Candidatus Woesebacteria bacterium RBG_13_36_22</name>
    <dbReference type="NCBI Taxonomy" id="1802478"/>
    <lineage>
        <taxon>Bacteria</taxon>
        <taxon>Candidatus Woeseibacteriota</taxon>
    </lineage>
</organism>
<sequence>MCLDTVKPIPIRQKFGWKVFYRNYSSRHFWNYWSQFYNISYKTGVWNKRSNTRSSVLLGQTKKEEPNCMSNYERLRYESGFHIFSRRRDAYYWKTCTDGMKWPNHWEDAGRRCPVVKKVKFRKVVATGEQHGRPIIVAKYMMIVK</sequence>
<evidence type="ECO:0000313" key="2">
    <source>
        <dbReference type="Proteomes" id="UP000176939"/>
    </source>
</evidence>
<dbReference type="EMBL" id="MGFQ01000024">
    <property type="protein sequence ID" value="OGM09198.1"/>
    <property type="molecule type" value="Genomic_DNA"/>
</dbReference>
<dbReference type="Proteomes" id="UP000176939">
    <property type="component" value="Unassembled WGS sequence"/>
</dbReference>
<accession>A0A1F7X4A8</accession>
<proteinExistence type="predicted"/>
<comment type="caution">
    <text evidence="1">The sequence shown here is derived from an EMBL/GenBank/DDBJ whole genome shotgun (WGS) entry which is preliminary data.</text>
</comment>
<name>A0A1F7X4A8_9BACT</name>
<gene>
    <name evidence="1" type="ORF">A2Z67_04630</name>
</gene>
<reference evidence="1 2" key="1">
    <citation type="journal article" date="2016" name="Nat. Commun.">
        <title>Thousands of microbial genomes shed light on interconnected biogeochemical processes in an aquifer system.</title>
        <authorList>
            <person name="Anantharaman K."/>
            <person name="Brown C.T."/>
            <person name="Hug L.A."/>
            <person name="Sharon I."/>
            <person name="Castelle C.J."/>
            <person name="Probst A.J."/>
            <person name="Thomas B.C."/>
            <person name="Singh A."/>
            <person name="Wilkins M.J."/>
            <person name="Karaoz U."/>
            <person name="Brodie E.L."/>
            <person name="Williams K.H."/>
            <person name="Hubbard S.S."/>
            <person name="Banfield J.F."/>
        </authorList>
    </citation>
    <scope>NUCLEOTIDE SEQUENCE [LARGE SCALE GENOMIC DNA]</scope>
</reference>